<proteinExistence type="inferred from homology"/>
<feature type="domain" description="YCII-related" evidence="2">
    <location>
        <begin position="1"/>
        <end position="108"/>
    </location>
</feature>
<comment type="similarity">
    <text evidence="1">Belongs to the YciI family.</text>
</comment>
<sequence>MKYMITAYASQQDFDVLTGKDSGRPVASAEELSAIGEFLATFVAELSASGELVDAQGLAAPVLARRVELRDGAQVVTDGPFAETEEVLAGYWVVDCSGLDRATEVAARLNECPGPVFGRGTLVQPFLGDGDEIEH</sequence>
<dbReference type="OrthoDB" id="668782at2"/>
<accession>A0A543DAG9</accession>
<reference evidence="3 4" key="1">
    <citation type="submission" date="2019-06" db="EMBL/GenBank/DDBJ databases">
        <title>Sequencing the genomes of 1000 actinobacteria strains.</title>
        <authorList>
            <person name="Klenk H.-P."/>
        </authorList>
    </citation>
    <scope>NUCLEOTIDE SEQUENCE [LARGE SCALE GENOMIC DNA]</scope>
    <source>
        <strain evidence="3 4">DSM 45301</strain>
    </source>
</reference>
<comment type="caution">
    <text evidence="3">The sequence shown here is derived from an EMBL/GenBank/DDBJ whole genome shotgun (WGS) entry which is preliminary data.</text>
</comment>
<evidence type="ECO:0000313" key="3">
    <source>
        <dbReference type="EMBL" id="TQM06317.1"/>
    </source>
</evidence>
<name>A0A543DAG9_9PSEU</name>
<keyword evidence="4" id="KW-1185">Reference proteome</keyword>
<evidence type="ECO:0000256" key="1">
    <source>
        <dbReference type="ARBA" id="ARBA00007689"/>
    </source>
</evidence>
<protein>
    <recommendedName>
        <fullName evidence="2">YCII-related domain-containing protein</fullName>
    </recommendedName>
</protein>
<dbReference type="InterPro" id="IPR011008">
    <property type="entry name" value="Dimeric_a/b-barrel"/>
</dbReference>
<evidence type="ECO:0000313" key="4">
    <source>
        <dbReference type="Proteomes" id="UP000315677"/>
    </source>
</evidence>
<dbReference type="Pfam" id="PF03795">
    <property type="entry name" value="YCII"/>
    <property type="match status" value="1"/>
</dbReference>
<evidence type="ECO:0000259" key="2">
    <source>
        <dbReference type="Pfam" id="PF03795"/>
    </source>
</evidence>
<dbReference type="InterPro" id="IPR005545">
    <property type="entry name" value="YCII"/>
</dbReference>
<dbReference type="EMBL" id="VFPA01000004">
    <property type="protein sequence ID" value="TQM06317.1"/>
    <property type="molecule type" value="Genomic_DNA"/>
</dbReference>
<dbReference type="SUPFAM" id="SSF54909">
    <property type="entry name" value="Dimeric alpha+beta barrel"/>
    <property type="match status" value="1"/>
</dbReference>
<gene>
    <name evidence="3" type="ORF">FB558_6567</name>
</gene>
<dbReference type="Proteomes" id="UP000315677">
    <property type="component" value="Unassembled WGS sequence"/>
</dbReference>
<dbReference type="AlphaFoldDB" id="A0A543DAG9"/>
<dbReference type="PANTHER" id="PTHR35174:SF3">
    <property type="entry name" value="BLL7171 PROTEIN"/>
    <property type="match status" value="1"/>
</dbReference>
<organism evidence="3 4">
    <name type="scientific">Pseudonocardia kunmingensis</name>
    <dbReference type="NCBI Taxonomy" id="630975"/>
    <lineage>
        <taxon>Bacteria</taxon>
        <taxon>Bacillati</taxon>
        <taxon>Actinomycetota</taxon>
        <taxon>Actinomycetes</taxon>
        <taxon>Pseudonocardiales</taxon>
        <taxon>Pseudonocardiaceae</taxon>
        <taxon>Pseudonocardia</taxon>
    </lineage>
</organism>
<dbReference type="PANTHER" id="PTHR35174">
    <property type="entry name" value="BLL7171 PROTEIN-RELATED"/>
    <property type="match status" value="1"/>
</dbReference>
<dbReference type="Gene3D" id="3.30.70.1060">
    <property type="entry name" value="Dimeric alpha+beta barrel"/>
    <property type="match status" value="1"/>
</dbReference>